<dbReference type="CDD" id="cd06316">
    <property type="entry name" value="PBP1_ABC_sugar_binding-like"/>
    <property type="match status" value="1"/>
</dbReference>
<dbReference type="OrthoDB" id="1957427at2"/>
<feature type="chain" id="PRO_5038859274" evidence="5">
    <location>
        <begin position="24"/>
        <end position="372"/>
    </location>
</feature>
<organism evidence="7 8">
    <name type="scientific">Micromonospora craniellae</name>
    <dbReference type="NCBI Taxonomy" id="2294034"/>
    <lineage>
        <taxon>Bacteria</taxon>
        <taxon>Bacillati</taxon>
        <taxon>Actinomycetota</taxon>
        <taxon>Actinomycetes</taxon>
        <taxon>Micromonosporales</taxon>
        <taxon>Micromonosporaceae</taxon>
        <taxon>Micromonospora</taxon>
    </lineage>
</organism>
<dbReference type="Gene3D" id="3.40.50.2300">
    <property type="match status" value="2"/>
</dbReference>
<evidence type="ECO:0000256" key="4">
    <source>
        <dbReference type="SAM" id="MobiDB-lite"/>
    </source>
</evidence>
<feature type="signal peptide" evidence="5">
    <location>
        <begin position="1"/>
        <end position="23"/>
    </location>
</feature>
<keyword evidence="3 5" id="KW-0732">Signal</keyword>
<dbReference type="PANTHER" id="PTHR46847:SF1">
    <property type="entry name" value="D-ALLOSE-BINDING PERIPLASMIC PROTEIN-RELATED"/>
    <property type="match status" value="1"/>
</dbReference>
<dbReference type="PROSITE" id="PS51257">
    <property type="entry name" value="PROKAR_LIPOPROTEIN"/>
    <property type="match status" value="1"/>
</dbReference>
<dbReference type="AlphaFoldDB" id="A0A372G3B2"/>
<dbReference type="Pfam" id="PF13407">
    <property type="entry name" value="Peripla_BP_4"/>
    <property type="match status" value="1"/>
</dbReference>
<evidence type="ECO:0000256" key="2">
    <source>
        <dbReference type="ARBA" id="ARBA00007639"/>
    </source>
</evidence>
<proteinExistence type="inferred from homology"/>
<evidence type="ECO:0000256" key="1">
    <source>
        <dbReference type="ARBA" id="ARBA00004196"/>
    </source>
</evidence>
<dbReference type="PANTHER" id="PTHR46847">
    <property type="entry name" value="D-ALLOSE-BINDING PERIPLASMIC PROTEIN-RELATED"/>
    <property type="match status" value="1"/>
</dbReference>
<dbReference type="GO" id="GO:0030313">
    <property type="term" value="C:cell envelope"/>
    <property type="evidence" value="ECO:0007669"/>
    <property type="project" value="UniProtKB-SubCell"/>
</dbReference>
<accession>A0A372G3B2</accession>
<evidence type="ECO:0000256" key="5">
    <source>
        <dbReference type="SAM" id="SignalP"/>
    </source>
</evidence>
<evidence type="ECO:0000313" key="7">
    <source>
        <dbReference type="EMBL" id="RFS47384.1"/>
    </source>
</evidence>
<dbReference type="InterPro" id="IPR025997">
    <property type="entry name" value="SBP_2_dom"/>
</dbReference>
<dbReference type="GO" id="GO:0030246">
    <property type="term" value="F:carbohydrate binding"/>
    <property type="evidence" value="ECO:0007669"/>
    <property type="project" value="UniProtKB-ARBA"/>
</dbReference>
<comment type="similarity">
    <text evidence="2">Belongs to the bacterial solute-binding protein 2 family.</text>
</comment>
<protein>
    <submittedName>
        <fullName evidence="7">LacI family transcriptional regulator</fullName>
    </submittedName>
</protein>
<dbReference type="SUPFAM" id="SSF53822">
    <property type="entry name" value="Periplasmic binding protein-like I"/>
    <property type="match status" value="1"/>
</dbReference>
<evidence type="ECO:0000313" key="8">
    <source>
        <dbReference type="Proteomes" id="UP000262621"/>
    </source>
</evidence>
<name>A0A372G3B2_9ACTN</name>
<dbReference type="EMBL" id="QVFU01000003">
    <property type="protein sequence ID" value="RFS47384.1"/>
    <property type="molecule type" value="Genomic_DNA"/>
</dbReference>
<sequence length="372" mass="39027">MRLSRRRGAALGALCALALMVSACSNETSGNDGAAPSGPRSEPSLSFVGPGGETPTAADQISLTPEEQQKVRDGNYTAAFVWHEGSALTQAVESGVRQEFDQLGIRVLASTSAEFDAARQANNVQTVLALNPDLIVTIAVDPTAAAAAFKPAVDAGVKLVVMTTPPQNYKAGEQIVGIVTADLTAFGKANAEMLGEALGGTGKVGYVYHDADFWFTNQRDKAFKDWLGYLYPDIEIVEEAGFSDPARTEDIATAMLTRHSDLNGVYVAWATAAEGVLAATRQQGRTDVKIVTNDLEANLAADMVRGGNVVGIVANGSTRLGQNLGIVAAYGLLDKEAPAMVVGPPMAATKDNIAEAWRDDYGQEPPAEVLGN</sequence>
<reference evidence="7 8" key="1">
    <citation type="submission" date="2018-08" db="EMBL/GenBank/DDBJ databases">
        <title>Verrucosispora craniellae sp. nov., isolated from a marine sponge in the South China Sea.</title>
        <authorList>
            <person name="Li L."/>
            <person name="Lin H.W."/>
        </authorList>
    </citation>
    <scope>NUCLEOTIDE SEQUENCE [LARGE SCALE GENOMIC DNA]</scope>
    <source>
        <strain evidence="7 8">LHW63014</strain>
    </source>
</reference>
<evidence type="ECO:0000256" key="3">
    <source>
        <dbReference type="ARBA" id="ARBA00022729"/>
    </source>
</evidence>
<evidence type="ECO:0000259" key="6">
    <source>
        <dbReference type="Pfam" id="PF13407"/>
    </source>
</evidence>
<feature type="region of interest" description="Disordered" evidence="4">
    <location>
        <begin position="27"/>
        <end position="58"/>
    </location>
</feature>
<feature type="domain" description="Periplasmic binding protein" evidence="6">
    <location>
        <begin position="85"/>
        <end position="322"/>
    </location>
</feature>
<gene>
    <name evidence="7" type="ORF">D0Q02_05100</name>
</gene>
<keyword evidence="8" id="KW-1185">Reference proteome</keyword>
<dbReference type="InterPro" id="IPR028082">
    <property type="entry name" value="Peripla_BP_I"/>
</dbReference>
<comment type="caution">
    <text evidence="7">The sequence shown here is derived from an EMBL/GenBank/DDBJ whole genome shotgun (WGS) entry which is preliminary data.</text>
</comment>
<dbReference type="Proteomes" id="UP000262621">
    <property type="component" value="Unassembled WGS sequence"/>
</dbReference>
<dbReference type="RefSeq" id="WP_117226822.1">
    <property type="nucleotide sequence ID" value="NZ_CP061725.1"/>
</dbReference>
<comment type="subcellular location">
    <subcellularLocation>
        <location evidence="1">Cell envelope</location>
    </subcellularLocation>
</comment>